<evidence type="ECO:0000256" key="4">
    <source>
        <dbReference type="ARBA" id="ARBA00022475"/>
    </source>
</evidence>
<comment type="subcellular location">
    <subcellularLocation>
        <location evidence="1">Cell inner membrane</location>
        <topology evidence="1">Single-pass membrane protein</topology>
    </subcellularLocation>
</comment>
<evidence type="ECO:0000259" key="11">
    <source>
        <dbReference type="Pfam" id="PF08334"/>
    </source>
</evidence>
<keyword evidence="9 10" id="KW-0472">Membrane</keyword>
<dbReference type="InterPro" id="IPR000983">
    <property type="entry name" value="Bac_GSPG_pilin"/>
</dbReference>
<comment type="caution">
    <text evidence="12">The sequence shown here is derived from an EMBL/GenBank/DDBJ whole genome shotgun (WGS) entry which is preliminary data.</text>
</comment>
<dbReference type="AlphaFoldDB" id="A0A918NZA6"/>
<dbReference type="NCBIfam" id="TIGR02532">
    <property type="entry name" value="IV_pilin_GFxxxE"/>
    <property type="match status" value="1"/>
</dbReference>
<dbReference type="EMBL" id="BMYX01000003">
    <property type="protein sequence ID" value="GGY08125.1"/>
    <property type="molecule type" value="Genomic_DNA"/>
</dbReference>
<accession>A0A918NZA6</accession>
<protein>
    <recommendedName>
        <fullName evidence="3">Type II secretion system core protein G</fullName>
    </recommendedName>
</protein>
<organism evidence="12 13">
    <name type="scientific">Paludibacterium paludis</name>
    <dbReference type="NCBI Taxonomy" id="1225769"/>
    <lineage>
        <taxon>Bacteria</taxon>
        <taxon>Pseudomonadati</taxon>
        <taxon>Pseudomonadota</taxon>
        <taxon>Betaproteobacteria</taxon>
        <taxon>Neisseriales</taxon>
        <taxon>Chromobacteriaceae</taxon>
        <taxon>Paludibacterium</taxon>
    </lineage>
</organism>
<reference evidence="12" key="2">
    <citation type="submission" date="2020-09" db="EMBL/GenBank/DDBJ databases">
        <authorList>
            <person name="Sun Q."/>
            <person name="Kim S."/>
        </authorList>
    </citation>
    <scope>NUCLEOTIDE SEQUENCE</scope>
    <source>
        <strain evidence="12">KCTC 32182</strain>
    </source>
</reference>
<evidence type="ECO:0000256" key="9">
    <source>
        <dbReference type="ARBA" id="ARBA00023136"/>
    </source>
</evidence>
<reference evidence="12" key="1">
    <citation type="journal article" date="2014" name="Int. J. Syst. Evol. Microbiol.">
        <title>Complete genome sequence of Corynebacterium casei LMG S-19264T (=DSM 44701T), isolated from a smear-ripened cheese.</title>
        <authorList>
            <consortium name="US DOE Joint Genome Institute (JGI-PGF)"/>
            <person name="Walter F."/>
            <person name="Albersmeier A."/>
            <person name="Kalinowski J."/>
            <person name="Ruckert C."/>
        </authorList>
    </citation>
    <scope>NUCLEOTIDE SEQUENCE</scope>
    <source>
        <strain evidence="12">KCTC 32182</strain>
    </source>
</reference>
<evidence type="ECO:0000313" key="13">
    <source>
        <dbReference type="Proteomes" id="UP000645257"/>
    </source>
</evidence>
<dbReference type="PANTHER" id="PTHR30093">
    <property type="entry name" value="GENERAL SECRETION PATHWAY PROTEIN G"/>
    <property type="match status" value="1"/>
</dbReference>
<dbReference type="InterPro" id="IPR012902">
    <property type="entry name" value="N_methyl_site"/>
</dbReference>
<dbReference type="InterPro" id="IPR045584">
    <property type="entry name" value="Pilin-like"/>
</dbReference>
<sequence>MKAMKRSVQKGFTLIEIMVVIVILGVLAVLVVPKVMSRPDEARAVAARQDINAISQALKLYRLDNGRYPTTEQGLKSLVEKPTANPLPRNWKPGGYLERMPKDPWGNSYGYANPGTHGEIDIWSQGADGETADEKNWIGNWNGQ</sequence>
<dbReference type="PANTHER" id="PTHR30093:SF44">
    <property type="entry name" value="TYPE II SECRETION SYSTEM CORE PROTEIN G"/>
    <property type="match status" value="1"/>
</dbReference>
<evidence type="ECO:0000256" key="3">
    <source>
        <dbReference type="ARBA" id="ARBA00020042"/>
    </source>
</evidence>
<dbReference type="Proteomes" id="UP000645257">
    <property type="component" value="Unassembled WGS sequence"/>
</dbReference>
<evidence type="ECO:0000256" key="7">
    <source>
        <dbReference type="ARBA" id="ARBA00022692"/>
    </source>
</evidence>
<evidence type="ECO:0000256" key="1">
    <source>
        <dbReference type="ARBA" id="ARBA00004377"/>
    </source>
</evidence>
<evidence type="ECO:0000256" key="2">
    <source>
        <dbReference type="ARBA" id="ARBA00009984"/>
    </source>
</evidence>
<feature type="transmembrane region" description="Helical" evidence="10">
    <location>
        <begin position="12"/>
        <end position="32"/>
    </location>
</feature>
<proteinExistence type="inferred from homology"/>
<keyword evidence="6" id="KW-0997">Cell inner membrane</keyword>
<dbReference type="GO" id="GO:0015628">
    <property type="term" value="P:protein secretion by the type II secretion system"/>
    <property type="evidence" value="ECO:0007669"/>
    <property type="project" value="InterPro"/>
</dbReference>
<keyword evidence="7 10" id="KW-0812">Transmembrane</keyword>
<dbReference type="SUPFAM" id="SSF54523">
    <property type="entry name" value="Pili subunits"/>
    <property type="match status" value="1"/>
</dbReference>
<evidence type="ECO:0000256" key="10">
    <source>
        <dbReference type="SAM" id="Phobius"/>
    </source>
</evidence>
<evidence type="ECO:0000313" key="12">
    <source>
        <dbReference type="EMBL" id="GGY08125.1"/>
    </source>
</evidence>
<dbReference type="InterPro" id="IPR010054">
    <property type="entry name" value="Type2_sec_GspG"/>
</dbReference>
<evidence type="ECO:0000256" key="5">
    <source>
        <dbReference type="ARBA" id="ARBA00022481"/>
    </source>
</evidence>
<comment type="similarity">
    <text evidence="2">Belongs to the GSP G family.</text>
</comment>
<name>A0A918NZA6_9NEIS</name>
<evidence type="ECO:0000256" key="6">
    <source>
        <dbReference type="ARBA" id="ARBA00022519"/>
    </source>
</evidence>
<dbReference type="Pfam" id="PF08334">
    <property type="entry name" value="T2SSG"/>
    <property type="match status" value="1"/>
</dbReference>
<evidence type="ECO:0000256" key="8">
    <source>
        <dbReference type="ARBA" id="ARBA00022989"/>
    </source>
</evidence>
<dbReference type="InterPro" id="IPR013545">
    <property type="entry name" value="T2SS_protein-GspG_C"/>
</dbReference>
<keyword evidence="5" id="KW-0488">Methylation</keyword>
<keyword evidence="4" id="KW-1003">Cell membrane</keyword>
<keyword evidence="8 10" id="KW-1133">Transmembrane helix</keyword>
<keyword evidence="13" id="KW-1185">Reference proteome</keyword>
<dbReference type="PRINTS" id="PR00813">
    <property type="entry name" value="BCTERIALGSPG"/>
</dbReference>
<dbReference type="Pfam" id="PF07963">
    <property type="entry name" value="N_methyl"/>
    <property type="match status" value="1"/>
</dbReference>
<dbReference type="RefSeq" id="WP_280530237.1">
    <property type="nucleotide sequence ID" value="NZ_BMYX01000003.1"/>
</dbReference>
<dbReference type="NCBIfam" id="TIGR01710">
    <property type="entry name" value="typeII_sec_gspG"/>
    <property type="match status" value="1"/>
</dbReference>
<feature type="domain" description="Type II secretion system protein GspG C-terminal" evidence="11">
    <location>
        <begin position="34"/>
        <end position="141"/>
    </location>
</feature>
<dbReference type="PROSITE" id="PS00409">
    <property type="entry name" value="PROKAR_NTER_METHYL"/>
    <property type="match status" value="1"/>
</dbReference>
<dbReference type="Gene3D" id="3.30.700.10">
    <property type="entry name" value="Glycoprotein, Type 4 Pilin"/>
    <property type="match status" value="1"/>
</dbReference>
<dbReference type="GO" id="GO:0015627">
    <property type="term" value="C:type II protein secretion system complex"/>
    <property type="evidence" value="ECO:0007669"/>
    <property type="project" value="InterPro"/>
</dbReference>
<gene>
    <name evidence="12" type="primary">gspG</name>
    <name evidence="12" type="ORF">GCM10011289_08450</name>
</gene>
<dbReference type="GO" id="GO:0005886">
    <property type="term" value="C:plasma membrane"/>
    <property type="evidence" value="ECO:0007669"/>
    <property type="project" value="UniProtKB-SubCell"/>
</dbReference>